<evidence type="ECO:0000313" key="1">
    <source>
        <dbReference type="EMBL" id="WGO84692.1"/>
    </source>
</evidence>
<keyword evidence="2" id="KW-1185">Reference proteome</keyword>
<protein>
    <submittedName>
        <fullName evidence="1">Uncharacterized protein</fullName>
    </submittedName>
</protein>
<gene>
    <name evidence="1" type="ORF">QG404_07470</name>
</gene>
<evidence type="ECO:0000313" key="2">
    <source>
        <dbReference type="Proteomes" id="UP001231859"/>
    </source>
</evidence>
<dbReference type="RefSeq" id="WP_280939649.1">
    <property type="nucleotide sequence ID" value="NZ_CP123759.1"/>
</dbReference>
<sequence length="70" mass="8197">MVSFFIPNWSGNEDIDRIVRVLQEKITEVYNDYKNMGFGNLPSNYKKTFSITTKMLPKNLVKKLTKPLLK</sequence>
<accession>A0ABY8P5C2</accession>
<name>A0ABY8P5C2_9GAMM</name>
<reference evidence="1 2" key="1">
    <citation type="submission" date="2023-04" db="EMBL/GenBank/DDBJ databases">
        <title>Genome dynamics across the evolutionary transition to endosymbiosis.</title>
        <authorList>
            <person name="Siozios S."/>
            <person name="Nadal-Jimenez P."/>
            <person name="Azagi T."/>
            <person name="Sprong H."/>
            <person name="Frost C.L."/>
            <person name="Parratt S.R."/>
            <person name="Taylor G."/>
            <person name="Brettell L."/>
            <person name="Lew K.C."/>
            <person name="Croft L."/>
            <person name="King K.C."/>
            <person name="Brockhurst M.A."/>
            <person name="Hypsa V."/>
            <person name="Novakova E."/>
            <person name="Darby A.C."/>
            <person name="Hurst G.D.D."/>
        </authorList>
    </citation>
    <scope>NUCLEOTIDE SEQUENCE [LARGE SCALE GENOMIC DNA]</scope>
    <source>
        <strain evidence="2">aApi_AU</strain>
    </source>
</reference>
<organism evidence="1 2">
    <name type="scientific">Arsenophonus apicola</name>
    <dbReference type="NCBI Taxonomy" id="2879119"/>
    <lineage>
        <taxon>Bacteria</taxon>
        <taxon>Pseudomonadati</taxon>
        <taxon>Pseudomonadota</taxon>
        <taxon>Gammaproteobacteria</taxon>
        <taxon>Enterobacterales</taxon>
        <taxon>Morganellaceae</taxon>
        <taxon>Arsenophonus</taxon>
    </lineage>
</organism>
<dbReference type="EMBL" id="CP123759">
    <property type="protein sequence ID" value="WGO84692.1"/>
    <property type="molecule type" value="Genomic_DNA"/>
</dbReference>
<proteinExistence type="predicted"/>
<dbReference type="Proteomes" id="UP001231859">
    <property type="component" value="Chromosome"/>
</dbReference>